<dbReference type="Proteomes" id="UP001501746">
    <property type="component" value="Unassembled WGS sequence"/>
</dbReference>
<dbReference type="PANTHER" id="PTHR43569">
    <property type="entry name" value="AMIDOHYDROLASE"/>
    <property type="match status" value="1"/>
</dbReference>
<evidence type="ECO:0000256" key="1">
    <source>
        <dbReference type="ARBA" id="ARBA00038310"/>
    </source>
</evidence>
<dbReference type="Pfam" id="PF04909">
    <property type="entry name" value="Amidohydro_2"/>
    <property type="match status" value="1"/>
</dbReference>
<comment type="caution">
    <text evidence="3">The sequence shown here is derived from an EMBL/GenBank/DDBJ whole genome shotgun (WGS) entry which is preliminary data.</text>
</comment>
<dbReference type="RefSeq" id="WP_157425858.1">
    <property type="nucleotide sequence ID" value="NZ_BAAANK010000001.1"/>
</dbReference>
<evidence type="ECO:0000259" key="2">
    <source>
        <dbReference type="Pfam" id="PF04909"/>
    </source>
</evidence>
<dbReference type="SUPFAM" id="SSF51556">
    <property type="entry name" value="Metallo-dependent hydrolases"/>
    <property type="match status" value="1"/>
</dbReference>
<proteinExistence type="inferred from homology"/>
<feature type="domain" description="Amidohydrolase-related" evidence="2">
    <location>
        <begin position="5"/>
        <end position="284"/>
    </location>
</feature>
<name>A0ABP4YMM1_9MICO</name>
<dbReference type="InterPro" id="IPR032466">
    <property type="entry name" value="Metal_Hydrolase"/>
</dbReference>
<dbReference type="InterPro" id="IPR052350">
    <property type="entry name" value="Metallo-dep_Lactonases"/>
</dbReference>
<evidence type="ECO:0000313" key="3">
    <source>
        <dbReference type="EMBL" id="GAA1824065.1"/>
    </source>
</evidence>
<evidence type="ECO:0000313" key="4">
    <source>
        <dbReference type="Proteomes" id="UP001501746"/>
    </source>
</evidence>
<comment type="similarity">
    <text evidence="1">Belongs to the metallo-dependent hydrolases superfamily.</text>
</comment>
<reference evidence="4" key="1">
    <citation type="journal article" date="2019" name="Int. J. Syst. Evol. Microbiol.">
        <title>The Global Catalogue of Microorganisms (GCM) 10K type strain sequencing project: providing services to taxonomists for standard genome sequencing and annotation.</title>
        <authorList>
            <consortium name="The Broad Institute Genomics Platform"/>
            <consortium name="The Broad Institute Genome Sequencing Center for Infectious Disease"/>
            <person name="Wu L."/>
            <person name="Ma J."/>
        </authorList>
    </citation>
    <scope>NUCLEOTIDE SEQUENCE [LARGE SCALE GENOMIC DNA]</scope>
    <source>
        <strain evidence="4">JCM 14323</strain>
    </source>
</reference>
<protein>
    <submittedName>
        <fullName evidence="3">Amidohydrolase family protein</fullName>
    </submittedName>
</protein>
<dbReference type="Gene3D" id="3.20.20.140">
    <property type="entry name" value="Metal-dependent hydrolases"/>
    <property type="match status" value="1"/>
</dbReference>
<keyword evidence="4" id="KW-1185">Reference proteome</keyword>
<dbReference type="EMBL" id="BAAANK010000001">
    <property type="protein sequence ID" value="GAA1824065.1"/>
    <property type="molecule type" value="Genomic_DNA"/>
</dbReference>
<accession>A0ABP4YMM1</accession>
<dbReference type="InterPro" id="IPR006680">
    <property type="entry name" value="Amidohydro-rel"/>
</dbReference>
<organism evidence="3 4">
    <name type="scientific">Agromyces salentinus</name>
    <dbReference type="NCBI Taxonomy" id="269421"/>
    <lineage>
        <taxon>Bacteria</taxon>
        <taxon>Bacillati</taxon>
        <taxon>Actinomycetota</taxon>
        <taxon>Actinomycetes</taxon>
        <taxon>Micrococcales</taxon>
        <taxon>Microbacteriaceae</taxon>
        <taxon>Agromyces</taxon>
    </lineage>
</organism>
<sequence>MTGVIDAHQHVWNLERADYAWLTPEAGVLHRTIEMDEVMPEFTAAGVVGTVLVQSADNDEDTEHMFEVAGRHPVVHGIVGYVPLHDPARAAERLEELRRRPLFRGVRNLIHDRPDPNWLRRPDVDETLGLLAAAGVPFDVVGVLPEHLEAVLGISERHPELDLVLDHLNKPPIGLAVPGDDAWEPWASLIARVAENPRVHGKVSGLYAATGDPASWTVEQVRPVLDHALEAFGPDRLMYGGDWPVSLIAGGYAHVWQGLSELLADLTVAERDAILAGTARRFYTLPESEPLDD</sequence>
<gene>
    <name evidence="3" type="ORF">GCM10009750_03460</name>
</gene>
<dbReference type="PANTHER" id="PTHR43569:SF2">
    <property type="entry name" value="AMIDOHYDROLASE-RELATED DOMAIN-CONTAINING PROTEIN"/>
    <property type="match status" value="1"/>
</dbReference>